<organism evidence="2 3">
    <name type="scientific">Sphingomonas oryzagri</name>
    <dbReference type="NCBI Taxonomy" id="3042314"/>
    <lineage>
        <taxon>Bacteria</taxon>
        <taxon>Pseudomonadati</taxon>
        <taxon>Pseudomonadota</taxon>
        <taxon>Alphaproteobacteria</taxon>
        <taxon>Sphingomonadales</taxon>
        <taxon>Sphingomonadaceae</taxon>
        <taxon>Sphingomonas</taxon>
    </lineage>
</organism>
<accession>A0ABT6MYT3</accession>
<evidence type="ECO:0000313" key="3">
    <source>
        <dbReference type="Proteomes" id="UP001160625"/>
    </source>
</evidence>
<evidence type="ECO:0000313" key="2">
    <source>
        <dbReference type="EMBL" id="MDH7638112.1"/>
    </source>
</evidence>
<evidence type="ECO:0000256" key="1">
    <source>
        <dbReference type="SAM" id="MobiDB-lite"/>
    </source>
</evidence>
<sequence>MSGASALYVPPDPNTAPGTDELGNEKSAFKIFGEKKFSQGRDVVQQLTGS</sequence>
<protein>
    <submittedName>
        <fullName evidence="2">Uncharacterized protein</fullName>
    </submittedName>
</protein>
<feature type="region of interest" description="Disordered" evidence="1">
    <location>
        <begin position="1"/>
        <end position="23"/>
    </location>
</feature>
<keyword evidence="3" id="KW-1185">Reference proteome</keyword>
<dbReference type="EMBL" id="JARYGZ010000001">
    <property type="protein sequence ID" value="MDH7638112.1"/>
    <property type="molecule type" value="Genomic_DNA"/>
</dbReference>
<reference evidence="2" key="1">
    <citation type="submission" date="2023-04" db="EMBL/GenBank/DDBJ databases">
        <title>Sphingomonas sp. MAHUQ-71 isolated from rice field.</title>
        <authorList>
            <person name="Huq M.A."/>
        </authorList>
    </citation>
    <scope>NUCLEOTIDE SEQUENCE</scope>
    <source>
        <strain evidence="2">MAHUQ-71</strain>
    </source>
</reference>
<dbReference type="RefSeq" id="WP_281043431.1">
    <property type="nucleotide sequence ID" value="NZ_JARYGZ010000001.1"/>
</dbReference>
<dbReference type="Proteomes" id="UP001160625">
    <property type="component" value="Unassembled WGS sequence"/>
</dbReference>
<comment type="caution">
    <text evidence="2">The sequence shown here is derived from an EMBL/GenBank/DDBJ whole genome shotgun (WGS) entry which is preliminary data.</text>
</comment>
<proteinExistence type="predicted"/>
<gene>
    <name evidence="2" type="ORF">QGN17_05165</name>
</gene>
<name>A0ABT6MYT3_9SPHN</name>